<keyword evidence="4 7" id="KW-0560">Oxidoreductase</keyword>
<evidence type="ECO:0000256" key="2">
    <source>
        <dbReference type="ARBA" id="ARBA00022617"/>
    </source>
</evidence>
<reference evidence="8" key="1">
    <citation type="submission" date="2021-05" db="EMBL/GenBank/DDBJ databases">
        <authorList>
            <person name="Pietrasiak N."/>
            <person name="Ward R."/>
            <person name="Stajich J.E."/>
            <person name="Kurbessoian T."/>
        </authorList>
    </citation>
    <scope>NUCLEOTIDE SEQUENCE</scope>
    <source>
        <strain evidence="8">GSE-NOS-MK-12-04C</strain>
    </source>
</reference>
<comment type="similarity">
    <text evidence="1 7">Belongs to the cytochrome P450 family.</text>
</comment>
<dbReference type="EMBL" id="JAHHGZ010000050">
    <property type="protein sequence ID" value="MBW4671649.1"/>
    <property type="molecule type" value="Genomic_DNA"/>
</dbReference>
<gene>
    <name evidence="8" type="ORF">KME60_30545</name>
</gene>
<dbReference type="CDD" id="cd20625">
    <property type="entry name" value="CYP164-like"/>
    <property type="match status" value="1"/>
</dbReference>
<dbReference type="PROSITE" id="PS00086">
    <property type="entry name" value="CYTOCHROME_P450"/>
    <property type="match status" value="1"/>
</dbReference>
<dbReference type="GO" id="GO:0020037">
    <property type="term" value="F:heme binding"/>
    <property type="evidence" value="ECO:0007669"/>
    <property type="project" value="InterPro"/>
</dbReference>
<evidence type="ECO:0000256" key="7">
    <source>
        <dbReference type="RuleBase" id="RU000461"/>
    </source>
</evidence>
<dbReference type="GO" id="GO:0016705">
    <property type="term" value="F:oxidoreductase activity, acting on paired donors, with incorporation or reduction of molecular oxygen"/>
    <property type="evidence" value="ECO:0007669"/>
    <property type="project" value="InterPro"/>
</dbReference>
<dbReference type="Pfam" id="PF00067">
    <property type="entry name" value="p450"/>
    <property type="match status" value="1"/>
</dbReference>
<organism evidence="8 9">
    <name type="scientific">Cyanomargarita calcarea GSE-NOS-MK-12-04C</name>
    <dbReference type="NCBI Taxonomy" id="2839659"/>
    <lineage>
        <taxon>Bacteria</taxon>
        <taxon>Bacillati</taxon>
        <taxon>Cyanobacteriota</taxon>
        <taxon>Cyanophyceae</taxon>
        <taxon>Nostocales</taxon>
        <taxon>Cyanomargaritaceae</taxon>
        <taxon>Cyanomargarita</taxon>
    </lineage>
</organism>
<dbReference type="GO" id="GO:0005506">
    <property type="term" value="F:iron ion binding"/>
    <property type="evidence" value="ECO:0007669"/>
    <property type="project" value="InterPro"/>
</dbReference>
<dbReference type="Gene3D" id="1.10.630.10">
    <property type="entry name" value="Cytochrome P450"/>
    <property type="match status" value="1"/>
</dbReference>
<evidence type="ECO:0000256" key="3">
    <source>
        <dbReference type="ARBA" id="ARBA00022723"/>
    </source>
</evidence>
<dbReference type="InterPro" id="IPR017972">
    <property type="entry name" value="Cyt_P450_CS"/>
</dbReference>
<dbReference type="PANTHER" id="PTHR46696">
    <property type="entry name" value="P450, PUTATIVE (EUROFUNG)-RELATED"/>
    <property type="match status" value="1"/>
</dbReference>
<dbReference type="InterPro" id="IPR001128">
    <property type="entry name" value="Cyt_P450"/>
</dbReference>
<sequence>MTLAQEKKIYNLLSLEALLNPYPLYDQLRQEAPAYYCEEGGFWLLTRYKDVESALLNPHLSSDKQALYAGKLLGLNKDSIKNIMKLLGGMMVDKDPPDHTKMRKVSLSGFTVRAIESWREIIHETTNNLLDRVQDSGRMDVVADLSLPLPSLMISKIMGVPEQDRSDFMQWAIDVATFWGAPSGEEVEMLALRADKSAVLFTKCIQEMIGERKRNPGNDMISLLVTAYEENNLNLDELPSLCILIMCAGLVTTADLIPNGMNALLTNPDQFDKLKNNSALIPTAVEEMMRFDPPVPIIFRVASSDLNIGNKIIPTGSIVALGLGSANRDPEKFDLPSIFDITRTNNEHLGFSKGIHFCLGAVLARMELTICFETLLLRMPNISFDAYNLPVPKRQTIAFKGFKSFPVKF</sequence>
<comment type="caution">
    <text evidence="8">The sequence shown here is derived from an EMBL/GenBank/DDBJ whole genome shotgun (WGS) entry which is preliminary data.</text>
</comment>
<dbReference type="AlphaFoldDB" id="A0A951QSG6"/>
<accession>A0A951QSG6</accession>
<dbReference type="FunFam" id="1.10.630.10:FF:000018">
    <property type="entry name" value="Cytochrome P450 monooxygenase"/>
    <property type="match status" value="1"/>
</dbReference>
<evidence type="ECO:0000256" key="5">
    <source>
        <dbReference type="ARBA" id="ARBA00023004"/>
    </source>
</evidence>
<evidence type="ECO:0000313" key="9">
    <source>
        <dbReference type="Proteomes" id="UP000729701"/>
    </source>
</evidence>
<protein>
    <submittedName>
        <fullName evidence="8">Cytochrome P450</fullName>
    </submittedName>
</protein>
<dbReference type="SUPFAM" id="SSF48264">
    <property type="entry name" value="Cytochrome P450"/>
    <property type="match status" value="1"/>
</dbReference>
<dbReference type="PRINTS" id="PR00359">
    <property type="entry name" value="BP450"/>
</dbReference>
<keyword evidence="2 7" id="KW-0349">Heme</keyword>
<evidence type="ECO:0000256" key="4">
    <source>
        <dbReference type="ARBA" id="ARBA00023002"/>
    </source>
</evidence>
<dbReference type="GO" id="GO:0004497">
    <property type="term" value="F:monooxygenase activity"/>
    <property type="evidence" value="ECO:0007669"/>
    <property type="project" value="UniProtKB-KW"/>
</dbReference>
<evidence type="ECO:0000313" key="8">
    <source>
        <dbReference type="EMBL" id="MBW4671649.1"/>
    </source>
</evidence>
<dbReference type="InterPro" id="IPR002397">
    <property type="entry name" value="Cyt_P450_B"/>
</dbReference>
<proteinExistence type="inferred from homology"/>
<evidence type="ECO:0000256" key="1">
    <source>
        <dbReference type="ARBA" id="ARBA00010617"/>
    </source>
</evidence>
<dbReference type="PANTHER" id="PTHR46696:SF1">
    <property type="entry name" value="CYTOCHROME P450 YJIB-RELATED"/>
    <property type="match status" value="1"/>
</dbReference>
<name>A0A951QSG6_9CYAN</name>
<keyword evidence="5 7" id="KW-0408">Iron</keyword>
<reference evidence="8" key="2">
    <citation type="journal article" date="2022" name="Microbiol. Resour. Announc.">
        <title>Metagenome Sequencing to Explore Phylogenomics of Terrestrial Cyanobacteria.</title>
        <authorList>
            <person name="Ward R.D."/>
            <person name="Stajich J.E."/>
            <person name="Johansen J.R."/>
            <person name="Huntemann M."/>
            <person name="Clum A."/>
            <person name="Foster B."/>
            <person name="Foster B."/>
            <person name="Roux S."/>
            <person name="Palaniappan K."/>
            <person name="Varghese N."/>
            <person name="Mukherjee S."/>
            <person name="Reddy T.B.K."/>
            <person name="Daum C."/>
            <person name="Copeland A."/>
            <person name="Chen I.A."/>
            <person name="Ivanova N.N."/>
            <person name="Kyrpides N.C."/>
            <person name="Shapiro N."/>
            <person name="Eloe-Fadrosh E.A."/>
            <person name="Pietrasiak N."/>
        </authorList>
    </citation>
    <scope>NUCLEOTIDE SEQUENCE</scope>
    <source>
        <strain evidence="8">GSE-NOS-MK-12-04C</strain>
    </source>
</reference>
<keyword evidence="3 7" id="KW-0479">Metal-binding</keyword>
<evidence type="ECO:0000256" key="6">
    <source>
        <dbReference type="ARBA" id="ARBA00023033"/>
    </source>
</evidence>
<dbReference type="InterPro" id="IPR036396">
    <property type="entry name" value="Cyt_P450_sf"/>
</dbReference>
<dbReference type="Proteomes" id="UP000729701">
    <property type="component" value="Unassembled WGS sequence"/>
</dbReference>
<keyword evidence="6 7" id="KW-0503">Monooxygenase</keyword>